<sequence length="190" mass="21444">MGEGFAIPQSQGGQQKAQGHTDIEQHQDEGILLFRSRVALFGWKLAQTEAEKGFENKRGKDWLAALRACWPETQPPRNASNGDQRVDQSNLKAYISHQEEFIYKHQKGSYFPDQTLGANICTPSTSINFLAGDLNESKDAREVAGSAIQIARWLSESQTIHVNSISLFPWTWYTARNETLEDEVNSKSWD</sequence>
<dbReference type="EMBL" id="MU004231">
    <property type="protein sequence ID" value="KAF2673196.1"/>
    <property type="molecule type" value="Genomic_DNA"/>
</dbReference>
<keyword evidence="3" id="KW-1185">Reference proteome</keyword>
<reference evidence="2" key="1">
    <citation type="journal article" date="2020" name="Stud. Mycol.">
        <title>101 Dothideomycetes genomes: a test case for predicting lifestyles and emergence of pathogens.</title>
        <authorList>
            <person name="Haridas S."/>
            <person name="Albert R."/>
            <person name="Binder M."/>
            <person name="Bloem J."/>
            <person name="Labutti K."/>
            <person name="Salamov A."/>
            <person name="Andreopoulos B."/>
            <person name="Baker S."/>
            <person name="Barry K."/>
            <person name="Bills G."/>
            <person name="Bluhm B."/>
            <person name="Cannon C."/>
            <person name="Castanera R."/>
            <person name="Culley D."/>
            <person name="Daum C."/>
            <person name="Ezra D."/>
            <person name="Gonzalez J."/>
            <person name="Henrissat B."/>
            <person name="Kuo A."/>
            <person name="Liang C."/>
            <person name="Lipzen A."/>
            <person name="Lutzoni F."/>
            <person name="Magnuson J."/>
            <person name="Mondo S."/>
            <person name="Nolan M."/>
            <person name="Ohm R."/>
            <person name="Pangilinan J."/>
            <person name="Park H.-J."/>
            <person name="Ramirez L."/>
            <person name="Alfaro M."/>
            <person name="Sun H."/>
            <person name="Tritt A."/>
            <person name="Yoshinaga Y."/>
            <person name="Zwiers L.-H."/>
            <person name="Turgeon B."/>
            <person name="Goodwin S."/>
            <person name="Spatafora J."/>
            <person name="Crous P."/>
            <person name="Grigoriev I."/>
        </authorList>
    </citation>
    <scope>NUCLEOTIDE SEQUENCE</scope>
    <source>
        <strain evidence="2">CBS 115976</strain>
    </source>
</reference>
<evidence type="ECO:0000313" key="2">
    <source>
        <dbReference type="EMBL" id="KAF2673196.1"/>
    </source>
</evidence>
<proteinExistence type="predicted"/>
<feature type="compositionally biased region" description="Polar residues" evidence="1">
    <location>
        <begin position="8"/>
        <end position="18"/>
    </location>
</feature>
<feature type="region of interest" description="Disordered" evidence="1">
    <location>
        <begin position="1"/>
        <end position="23"/>
    </location>
</feature>
<gene>
    <name evidence="2" type="ORF">BT63DRAFT_410231</name>
</gene>
<protein>
    <submittedName>
        <fullName evidence="2">Uncharacterized protein</fullName>
    </submittedName>
</protein>
<evidence type="ECO:0000313" key="3">
    <source>
        <dbReference type="Proteomes" id="UP000799302"/>
    </source>
</evidence>
<organism evidence="2 3">
    <name type="scientific">Microthyrium microscopicum</name>
    <dbReference type="NCBI Taxonomy" id="703497"/>
    <lineage>
        <taxon>Eukaryota</taxon>
        <taxon>Fungi</taxon>
        <taxon>Dikarya</taxon>
        <taxon>Ascomycota</taxon>
        <taxon>Pezizomycotina</taxon>
        <taxon>Dothideomycetes</taxon>
        <taxon>Dothideomycetes incertae sedis</taxon>
        <taxon>Microthyriales</taxon>
        <taxon>Microthyriaceae</taxon>
        <taxon>Microthyrium</taxon>
    </lineage>
</organism>
<dbReference type="Proteomes" id="UP000799302">
    <property type="component" value="Unassembled WGS sequence"/>
</dbReference>
<dbReference type="AlphaFoldDB" id="A0A6A6UNB4"/>
<name>A0A6A6UNB4_9PEZI</name>
<accession>A0A6A6UNB4</accession>
<evidence type="ECO:0000256" key="1">
    <source>
        <dbReference type="SAM" id="MobiDB-lite"/>
    </source>
</evidence>